<dbReference type="EMBL" id="GBRH01217828">
    <property type="protein sequence ID" value="JAD80067.1"/>
    <property type="molecule type" value="Transcribed_RNA"/>
</dbReference>
<evidence type="ECO:0000256" key="1">
    <source>
        <dbReference type="SAM" id="SignalP"/>
    </source>
</evidence>
<accession>A0A0A9D8K5</accession>
<organism evidence="2">
    <name type="scientific">Arundo donax</name>
    <name type="common">Giant reed</name>
    <name type="synonym">Donax arundinaceus</name>
    <dbReference type="NCBI Taxonomy" id="35708"/>
    <lineage>
        <taxon>Eukaryota</taxon>
        <taxon>Viridiplantae</taxon>
        <taxon>Streptophyta</taxon>
        <taxon>Embryophyta</taxon>
        <taxon>Tracheophyta</taxon>
        <taxon>Spermatophyta</taxon>
        <taxon>Magnoliopsida</taxon>
        <taxon>Liliopsida</taxon>
        <taxon>Poales</taxon>
        <taxon>Poaceae</taxon>
        <taxon>PACMAD clade</taxon>
        <taxon>Arundinoideae</taxon>
        <taxon>Arundineae</taxon>
        <taxon>Arundo</taxon>
    </lineage>
</organism>
<protein>
    <submittedName>
        <fullName evidence="2">Uncharacterized protein</fullName>
    </submittedName>
</protein>
<proteinExistence type="predicted"/>
<feature type="chain" id="PRO_5002063752" evidence="1">
    <location>
        <begin position="17"/>
        <end position="47"/>
    </location>
</feature>
<reference evidence="2" key="2">
    <citation type="journal article" date="2015" name="Data Brief">
        <title>Shoot transcriptome of the giant reed, Arundo donax.</title>
        <authorList>
            <person name="Barrero R.A."/>
            <person name="Guerrero F.D."/>
            <person name="Moolhuijzen P."/>
            <person name="Goolsby J.A."/>
            <person name="Tidwell J."/>
            <person name="Bellgard S.E."/>
            <person name="Bellgard M.I."/>
        </authorList>
    </citation>
    <scope>NUCLEOTIDE SEQUENCE</scope>
    <source>
        <tissue evidence="2">Shoot tissue taken approximately 20 cm above the soil surface</tissue>
    </source>
</reference>
<name>A0A0A9D8K5_ARUDO</name>
<reference evidence="2" key="1">
    <citation type="submission" date="2014-09" db="EMBL/GenBank/DDBJ databases">
        <authorList>
            <person name="Magalhaes I.L.F."/>
            <person name="Oliveira U."/>
            <person name="Santos F.R."/>
            <person name="Vidigal T.H.D.A."/>
            <person name="Brescovit A.D."/>
            <person name="Santos A.J."/>
        </authorList>
    </citation>
    <scope>NUCLEOTIDE SEQUENCE</scope>
    <source>
        <tissue evidence="2">Shoot tissue taken approximately 20 cm above the soil surface</tissue>
    </source>
</reference>
<dbReference type="AlphaFoldDB" id="A0A0A9D8K5"/>
<evidence type="ECO:0000313" key="2">
    <source>
        <dbReference type="EMBL" id="JAD80067.1"/>
    </source>
</evidence>
<feature type="signal peptide" evidence="1">
    <location>
        <begin position="1"/>
        <end position="16"/>
    </location>
</feature>
<keyword evidence="1" id="KW-0732">Signal</keyword>
<sequence>MLALVVLACIPPSILSFATVSRLRAQISWVQRGRLPVIMVRRSPGSC</sequence>